<evidence type="ECO:0000313" key="4">
    <source>
        <dbReference type="Proteomes" id="UP000611629"/>
    </source>
</evidence>
<accession>A0A974BML1</accession>
<dbReference type="AlphaFoldDB" id="A0A974BML1"/>
<comment type="caution">
    <text evidence="3">The sequence shown here is derived from an EMBL/GenBank/DDBJ whole genome shotgun (WGS) entry which is preliminary data.</text>
</comment>
<evidence type="ECO:0000256" key="1">
    <source>
        <dbReference type="SAM" id="MobiDB-lite"/>
    </source>
</evidence>
<name>A0A974BML1_SEDHY</name>
<reference evidence="3" key="1">
    <citation type="submission" date="2020-07" db="EMBL/GenBank/DDBJ databases">
        <title>Genomic analysis of a strain of Sedimentibacter Hydroxybenzoicus DSM7310.</title>
        <authorList>
            <person name="Ma S."/>
        </authorList>
    </citation>
    <scope>NUCLEOTIDE SEQUENCE</scope>
    <source>
        <strain evidence="3">DSM 7310</strain>
    </source>
</reference>
<dbReference type="EMBL" id="JACBNQ010000025">
    <property type="protein sequence ID" value="NYB75626.1"/>
    <property type="molecule type" value="Genomic_DNA"/>
</dbReference>
<dbReference type="Proteomes" id="UP000611629">
    <property type="component" value="Unassembled WGS sequence"/>
</dbReference>
<evidence type="ECO:0008006" key="5">
    <source>
        <dbReference type="Google" id="ProtNLM"/>
    </source>
</evidence>
<proteinExistence type="predicted"/>
<feature type="transmembrane region" description="Helical" evidence="2">
    <location>
        <begin position="12"/>
        <end position="34"/>
    </location>
</feature>
<evidence type="ECO:0000256" key="2">
    <source>
        <dbReference type="SAM" id="Phobius"/>
    </source>
</evidence>
<keyword evidence="4" id="KW-1185">Reference proteome</keyword>
<feature type="compositionally biased region" description="Acidic residues" evidence="1">
    <location>
        <begin position="72"/>
        <end position="84"/>
    </location>
</feature>
<dbReference type="RefSeq" id="WP_179239345.1">
    <property type="nucleotide sequence ID" value="NZ_JACBNQ010000025.1"/>
</dbReference>
<protein>
    <recommendedName>
        <fullName evidence="5">Endolytic transglycosylase MltG</fullName>
    </recommendedName>
</protein>
<dbReference type="Gene3D" id="3.30.1490.480">
    <property type="entry name" value="Endolytic murein transglycosylase"/>
    <property type="match status" value="1"/>
</dbReference>
<gene>
    <name evidence="3" type="ORF">HZF24_15875</name>
</gene>
<organism evidence="3 4">
    <name type="scientific">Sedimentibacter hydroxybenzoicus DSM 7310</name>
    <dbReference type="NCBI Taxonomy" id="1123245"/>
    <lineage>
        <taxon>Bacteria</taxon>
        <taxon>Bacillati</taxon>
        <taxon>Bacillota</taxon>
        <taxon>Tissierellia</taxon>
        <taxon>Sedimentibacter</taxon>
    </lineage>
</organism>
<keyword evidence="2" id="KW-0472">Membrane</keyword>
<keyword evidence="2" id="KW-1133">Transmembrane helix</keyword>
<keyword evidence="2" id="KW-0812">Transmembrane</keyword>
<feature type="region of interest" description="Disordered" evidence="1">
    <location>
        <begin position="53"/>
        <end position="101"/>
    </location>
</feature>
<evidence type="ECO:0000313" key="3">
    <source>
        <dbReference type="EMBL" id="NYB75626.1"/>
    </source>
</evidence>
<sequence length="168" mass="18682">MRKIINAIRDFIYNITDYGLIVTVIVVMVVILGWRFNILMNKGIEKEILKDNLPPIVSNKPNDPENPGQNEENPENDPDDEEPSQEPTPEPTNPGEPSGLIATINIPEGSFPSKIGDILLDSNLIDNKEDFLDRSIELGLDTRMRSGTFDIEVGTSLDNIIKIIANAQ</sequence>